<evidence type="ECO:0000313" key="1">
    <source>
        <dbReference type="EMBL" id="MET9848090.1"/>
    </source>
</evidence>
<keyword evidence="2" id="KW-1185">Reference proteome</keyword>
<protein>
    <submittedName>
        <fullName evidence="1">Uncharacterized protein</fullName>
    </submittedName>
</protein>
<reference evidence="1 2" key="1">
    <citation type="submission" date="2024-06" db="EMBL/GenBank/DDBJ databases">
        <title>The Natural Products Discovery Center: Release of the First 8490 Sequenced Strains for Exploring Actinobacteria Biosynthetic Diversity.</title>
        <authorList>
            <person name="Kalkreuter E."/>
            <person name="Kautsar S.A."/>
            <person name="Yang D."/>
            <person name="Bader C.D."/>
            <person name="Teijaro C.N."/>
            <person name="Fluegel L."/>
            <person name="Davis C.M."/>
            <person name="Simpson J.R."/>
            <person name="Lauterbach L."/>
            <person name="Steele A.D."/>
            <person name="Gui C."/>
            <person name="Meng S."/>
            <person name="Li G."/>
            <person name="Viehrig K."/>
            <person name="Ye F."/>
            <person name="Su P."/>
            <person name="Kiefer A.F."/>
            <person name="Nichols A."/>
            <person name="Cepeda A.J."/>
            <person name="Yan W."/>
            <person name="Fan B."/>
            <person name="Jiang Y."/>
            <person name="Adhikari A."/>
            <person name="Zheng C.-J."/>
            <person name="Schuster L."/>
            <person name="Cowan T.M."/>
            <person name="Smanski M.J."/>
            <person name="Chevrette M.G."/>
            <person name="De Carvalho L.P.S."/>
            <person name="Shen B."/>
        </authorList>
    </citation>
    <scope>NUCLEOTIDE SEQUENCE [LARGE SCALE GENOMIC DNA]</scope>
    <source>
        <strain evidence="1 2">NPDC006434</strain>
    </source>
</reference>
<gene>
    <name evidence="1" type="ORF">ABZZ21_26815</name>
</gene>
<dbReference type="Proteomes" id="UP001550210">
    <property type="component" value="Unassembled WGS sequence"/>
</dbReference>
<proteinExistence type="predicted"/>
<dbReference type="RefSeq" id="WP_355399794.1">
    <property type="nucleotide sequence ID" value="NZ_JBEGHN010000001.1"/>
</dbReference>
<name>A0ABV2V506_9ACTN</name>
<evidence type="ECO:0000313" key="2">
    <source>
        <dbReference type="Proteomes" id="UP001550210"/>
    </source>
</evidence>
<organism evidence="1 2">
    <name type="scientific">Streptomyces ossamyceticus</name>
    <dbReference type="NCBI Taxonomy" id="249581"/>
    <lineage>
        <taxon>Bacteria</taxon>
        <taxon>Bacillati</taxon>
        <taxon>Actinomycetota</taxon>
        <taxon>Actinomycetes</taxon>
        <taxon>Kitasatosporales</taxon>
        <taxon>Streptomycetaceae</taxon>
        <taxon>Streptomyces</taxon>
    </lineage>
</organism>
<accession>A0ABV2V506</accession>
<sequence length="49" mass="5227">MTTETTTATAAADPLRRLSEEGVATFRVAWQDLLDDVAKSMNGKGVDGE</sequence>
<dbReference type="EMBL" id="JBEXPZ010000036">
    <property type="protein sequence ID" value="MET9848090.1"/>
    <property type="molecule type" value="Genomic_DNA"/>
</dbReference>
<comment type="caution">
    <text evidence="1">The sequence shown here is derived from an EMBL/GenBank/DDBJ whole genome shotgun (WGS) entry which is preliminary data.</text>
</comment>